<dbReference type="GO" id="GO:0006351">
    <property type="term" value="P:DNA-templated transcription"/>
    <property type="evidence" value="ECO:0007669"/>
    <property type="project" value="InterPro"/>
</dbReference>
<evidence type="ECO:0008006" key="6">
    <source>
        <dbReference type="Google" id="ProtNLM"/>
    </source>
</evidence>
<dbReference type="GO" id="GO:0008270">
    <property type="term" value="F:zinc ion binding"/>
    <property type="evidence" value="ECO:0007669"/>
    <property type="project" value="InterPro"/>
</dbReference>
<feature type="compositionally biased region" description="Basic and acidic residues" evidence="3">
    <location>
        <begin position="661"/>
        <end position="672"/>
    </location>
</feature>
<sequence length="723" mass="79052">MKRSTAHTPEGSQKRRRQPQVSCDSCRKKKLKESTASWNEDPEPAPVPTSVTGTDDSILGRLRRLENAVFGSGAALLGRESPYPAPVSTTTGPIPDDAHRDRDPVEEDESYAPSQRPSRQPAVDSERQQTAKFLDSTFTRHGLNVTLPHEKMDYHVARVANFPKTPSTTITTPGLTPQSDPDARPTITWLMTLPEAHALLRDFVANLFHILPILHVPATSALIESFYAYLALGSEPPDPAHAALILAIASTSAFFYAEGSEAHEIFASADDATRTAMSWFRSALAALDPAQPPSASGGRLAEVQARSILAYLMYNFEGCSARFRFLHACSLSAAREGCLHLIDSPASESRDDVPTREIKRRVWWHIVSTDWMLGLMGGPIDGTYAMHPRHMNVNQPRNINDDEASLADESLDHPLSTLTTTACFIRRIQIADIARRIIDARDHQSPEAEITDLDKVAALDHLFAHALASFPPFLRPEGPLPADAPRHFALQRDVVLLGFHSRRARLHRPFLLRDDNDTTCQSSRETCLASARVVLSVALRILRGSQAREPPRGDRAMGRRLGCVVGHMFMACTILALNAGHDTGREAVAPEAGGAAVDAMTETHAEVAEACGALAAFGEESAVAARLVRNLVRVLRRYCVQGLDEVVASDDADKVPGVPDPKVETDRDRDTAEEGESTAYYAWMLNNDTETSLDGLWDGIIGDGSTAFGWDQLFADLDPYCGV</sequence>
<evidence type="ECO:0000256" key="1">
    <source>
        <dbReference type="ARBA" id="ARBA00004123"/>
    </source>
</evidence>
<dbReference type="PANTHER" id="PTHR31001:SF90">
    <property type="entry name" value="CENTROMERE DNA-BINDING PROTEIN COMPLEX CBF3 SUBUNIT B"/>
    <property type="match status" value="1"/>
</dbReference>
<comment type="caution">
    <text evidence="4">The sequence shown here is derived from an EMBL/GenBank/DDBJ whole genome shotgun (WGS) entry which is preliminary data.</text>
</comment>
<dbReference type="GO" id="GO:0005634">
    <property type="term" value="C:nucleus"/>
    <property type="evidence" value="ECO:0007669"/>
    <property type="project" value="UniProtKB-SubCell"/>
</dbReference>
<feature type="region of interest" description="Disordered" evidence="3">
    <location>
        <begin position="1"/>
        <end position="55"/>
    </location>
</feature>
<feature type="region of interest" description="Disordered" evidence="3">
    <location>
        <begin position="651"/>
        <end position="674"/>
    </location>
</feature>
<dbReference type="Proteomes" id="UP000654918">
    <property type="component" value="Unassembled WGS sequence"/>
</dbReference>
<proteinExistence type="predicted"/>
<evidence type="ECO:0000313" key="5">
    <source>
        <dbReference type="Proteomes" id="UP000654918"/>
    </source>
</evidence>
<name>A0A8H6JG81_9PEZI</name>
<dbReference type="EMBL" id="WIGO01000436">
    <property type="protein sequence ID" value="KAF6812377.1"/>
    <property type="molecule type" value="Genomic_DNA"/>
</dbReference>
<evidence type="ECO:0000313" key="4">
    <source>
        <dbReference type="EMBL" id="KAF6812377.1"/>
    </source>
</evidence>
<dbReference type="InterPro" id="IPR050613">
    <property type="entry name" value="Sec_Metabolite_Reg"/>
</dbReference>
<keyword evidence="5" id="KW-1185">Reference proteome</keyword>
<evidence type="ECO:0000256" key="2">
    <source>
        <dbReference type="ARBA" id="ARBA00023242"/>
    </source>
</evidence>
<accession>A0A8H6JG81</accession>
<evidence type="ECO:0000256" key="3">
    <source>
        <dbReference type="SAM" id="MobiDB-lite"/>
    </source>
</evidence>
<organism evidence="4 5">
    <name type="scientific">Colletotrichum plurivorum</name>
    <dbReference type="NCBI Taxonomy" id="2175906"/>
    <lineage>
        <taxon>Eukaryota</taxon>
        <taxon>Fungi</taxon>
        <taxon>Dikarya</taxon>
        <taxon>Ascomycota</taxon>
        <taxon>Pezizomycotina</taxon>
        <taxon>Sordariomycetes</taxon>
        <taxon>Hypocreomycetidae</taxon>
        <taxon>Glomerellales</taxon>
        <taxon>Glomerellaceae</taxon>
        <taxon>Colletotrichum</taxon>
        <taxon>Colletotrichum orchidearum species complex</taxon>
    </lineage>
</organism>
<reference evidence="4" key="1">
    <citation type="journal article" date="2020" name="Phytopathology">
        <title>Genome Sequence Resources of Colletotrichum truncatum, C. plurivorum, C. musicola, and C. sojae: Four Species Pathogenic to Soybean (Glycine max).</title>
        <authorList>
            <person name="Rogerio F."/>
            <person name="Boufleur T.R."/>
            <person name="Ciampi-Guillardi M."/>
            <person name="Sukno S.A."/>
            <person name="Thon M.R."/>
            <person name="Massola Junior N.S."/>
            <person name="Baroncelli R."/>
        </authorList>
    </citation>
    <scope>NUCLEOTIDE SEQUENCE</scope>
    <source>
        <strain evidence="4">LFN00145</strain>
    </source>
</reference>
<gene>
    <name evidence="4" type="ORF">CPLU01_14903</name>
</gene>
<protein>
    <recommendedName>
        <fullName evidence="6">Transcription factor domain-containing protein</fullName>
    </recommendedName>
</protein>
<feature type="compositionally biased region" description="Polar residues" evidence="3">
    <location>
        <begin position="1"/>
        <end position="11"/>
    </location>
</feature>
<feature type="region of interest" description="Disordered" evidence="3">
    <location>
        <begin position="76"/>
        <end position="128"/>
    </location>
</feature>
<dbReference type="AlphaFoldDB" id="A0A8H6JG81"/>
<dbReference type="PANTHER" id="PTHR31001">
    <property type="entry name" value="UNCHARACTERIZED TRANSCRIPTIONAL REGULATORY PROTEIN"/>
    <property type="match status" value="1"/>
</dbReference>
<dbReference type="GO" id="GO:0003677">
    <property type="term" value="F:DNA binding"/>
    <property type="evidence" value="ECO:0007669"/>
    <property type="project" value="InterPro"/>
</dbReference>
<dbReference type="CDD" id="cd12148">
    <property type="entry name" value="fungal_TF_MHR"/>
    <property type="match status" value="1"/>
</dbReference>
<keyword evidence="2" id="KW-0539">Nucleus</keyword>
<comment type="subcellular location">
    <subcellularLocation>
        <location evidence="1">Nucleus</location>
    </subcellularLocation>
</comment>